<dbReference type="OrthoDB" id="439943at2759"/>
<dbReference type="EMBL" id="MU005787">
    <property type="protein sequence ID" value="KAF2703430.1"/>
    <property type="molecule type" value="Genomic_DNA"/>
</dbReference>
<dbReference type="InterPro" id="IPR029044">
    <property type="entry name" value="Nucleotide-diphossugar_trans"/>
</dbReference>
<dbReference type="GO" id="GO:0006487">
    <property type="term" value="P:protein N-linked glycosylation"/>
    <property type="evidence" value="ECO:0007669"/>
    <property type="project" value="TreeGrafter"/>
</dbReference>
<accession>A0A6G1JSF1</accession>
<keyword evidence="2" id="KW-0328">Glycosyltransferase</keyword>
<organism evidence="5 6">
    <name type="scientific">Pleomassaria siparia CBS 279.74</name>
    <dbReference type="NCBI Taxonomy" id="1314801"/>
    <lineage>
        <taxon>Eukaryota</taxon>
        <taxon>Fungi</taxon>
        <taxon>Dikarya</taxon>
        <taxon>Ascomycota</taxon>
        <taxon>Pezizomycotina</taxon>
        <taxon>Dothideomycetes</taxon>
        <taxon>Pleosporomycetidae</taxon>
        <taxon>Pleosporales</taxon>
        <taxon>Pleomassariaceae</taxon>
        <taxon>Pleomassaria</taxon>
    </lineage>
</organism>
<proteinExistence type="inferred from homology"/>
<dbReference type="InterPro" id="IPR002685">
    <property type="entry name" value="Glyco_trans_15"/>
</dbReference>
<dbReference type="Pfam" id="PF01793">
    <property type="entry name" value="Glyco_transf_15"/>
    <property type="match status" value="1"/>
</dbReference>
<evidence type="ECO:0000256" key="2">
    <source>
        <dbReference type="ARBA" id="ARBA00022676"/>
    </source>
</evidence>
<dbReference type="PANTHER" id="PTHR31121:SF7">
    <property type="entry name" value="MANNOSYLTRANSFERASE KTR4-RELATED"/>
    <property type="match status" value="1"/>
</dbReference>
<evidence type="ECO:0000256" key="3">
    <source>
        <dbReference type="ARBA" id="ARBA00022679"/>
    </source>
</evidence>
<feature type="region of interest" description="Disordered" evidence="4">
    <location>
        <begin position="35"/>
        <end position="75"/>
    </location>
</feature>
<dbReference type="GO" id="GO:0006493">
    <property type="term" value="P:protein O-linked glycosylation"/>
    <property type="evidence" value="ECO:0007669"/>
    <property type="project" value="TreeGrafter"/>
</dbReference>
<dbReference type="Proteomes" id="UP000799428">
    <property type="component" value="Unassembled WGS sequence"/>
</dbReference>
<evidence type="ECO:0000313" key="5">
    <source>
        <dbReference type="EMBL" id="KAF2703430.1"/>
    </source>
</evidence>
<keyword evidence="3 5" id="KW-0808">Transferase</keyword>
<protein>
    <submittedName>
        <fullName evidence="5">Glycosyltransferase family 15 protein</fullName>
    </submittedName>
</protein>
<evidence type="ECO:0000256" key="4">
    <source>
        <dbReference type="SAM" id="MobiDB-lite"/>
    </source>
</evidence>
<dbReference type="SUPFAM" id="SSF53448">
    <property type="entry name" value="Nucleotide-diphospho-sugar transferases"/>
    <property type="match status" value="1"/>
</dbReference>
<dbReference type="GO" id="GO:0000032">
    <property type="term" value="P:cell wall mannoprotein biosynthetic process"/>
    <property type="evidence" value="ECO:0007669"/>
    <property type="project" value="TreeGrafter"/>
</dbReference>
<comment type="similarity">
    <text evidence="1">Belongs to the glycosyltransferase 15 family.</text>
</comment>
<feature type="compositionally biased region" description="Polar residues" evidence="4">
    <location>
        <begin position="35"/>
        <end position="45"/>
    </location>
</feature>
<dbReference type="GO" id="GO:0000026">
    <property type="term" value="F:alpha-1,2-mannosyltransferase activity"/>
    <property type="evidence" value="ECO:0007669"/>
    <property type="project" value="TreeGrafter"/>
</dbReference>
<keyword evidence="6" id="KW-1185">Reference proteome</keyword>
<reference evidence="5" key="1">
    <citation type="journal article" date="2020" name="Stud. Mycol.">
        <title>101 Dothideomycetes genomes: a test case for predicting lifestyles and emergence of pathogens.</title>
        <authorList>
            <person name="Haridas S."/>
            <person name="Albert R."/>
            <person name="Binder M."/>
            <person name="Bloem J."/>
            <person name="Labutti K."/>
            <person name="Salamov A."/>
            <person name="Andreopoulos B."/>
            <person name="Baker S."/>
            <person name="Barry K."/>
            <person name="Bills G."/>
            <person name="Bluhm B."/>
            <person name="Cannon C."/>
            <person name="Castanera R."/>
            <person name="Culley D."/>
            <person name="Daum C."/>
            <person name="Ezra D."/>
            <person name="Gonzalez J."/>
            <person name="Henrissat B."/>
            <person name="Kuo A."/>
            <person name="Liang C."/>
            <person name="Lipzen A."/>
            <person name="Lutzoni F."/>
            <person name="Magnuson J."/>
            <person name="Mondo S."/>
            <person name="Nolan M."/>
            <person name="Ohm R."/>
            <person name="Pangilinan J."/>
            <person name="Park H.-J."/>
            <person name="Ramirez L."/>
            <person name="Alfaro M."/>
            <person name="Sun H."/>
            <person name="Tritt A."/>
            <person name="Yoshinaga Y."/>
            <person name="Zwiers L.-H."/>
            <person name="Turgeon B."/>
            <person name="Goodwin S."/>
            <person name="Spatafora J."/>
            <person name="Crous P."/>
            <person name="Grigoriev I."/>
        </authorList>
    </citation>
    <scope>NUCLEOTIDE SEQUENCE</scope>
    <source>
        <strain evidence="5">CBS 279.74</strain>
    </source>
</reference>
<dbReference type="Gene3D" id="3.90.550.10">
    <property type="entry name" value="Spore Coat Polysaccharide Biosynthesis Protein SpsA, Chain A"/>
    <property type="match status" value="1"/>
</dbReference>
<dbReference type="AlphaFoldDB" id="A0A6G1JSF1"/>
<gene>
    <name evidence="5" type="ORF">K504DRAFT_495560</name>
</gene>
<evidence type="ECO:0000313" key="6">
    <source>
        <dbReference type="Proteomes" id="UP000799428"/>
    </source>
</evidence>
<dbReference type="FunFam" id="3.90.550.10:FF:000051">
    <property type="entry name" value="Alpha-1,2-mannosyltransferase (Ktr4)"/>
    <property type="match status" value="1"/>
</dbReference>
<dbReference type="GO" id="GO:0016020">
    <property type="term" value="C:membrane"/>
    <property type="evidence" value="ECO:0007669"/>
    <property type="project" value="InterPro"/>
</dbReference>
<name>A0A6G1JSF1_9PLEO</name>
<sequence length="399" mass="47254">MPLPRSIRVLAAITICLFVYLAAQVFRAPTVIQPPNSQSPAQTLQKWDHDPQLDPSGEPPGPLRRVSGNNYAPNNPNSARINATIISLVRNEELDDLLQSMGDLERTWNHKFNYPWTFFNDVPFTEEFKEQTRAATKAEVRYELVPQDHWAIPSWINMDLYRESVSLFRDKVQYMSMLSYHQMCRWNSGMFSEHPALAEYQYYWRVEPKVHFFCDIDYDVFAWMQDHNKTYGFNINIYDSPESVETLWPETKKFIKDHPEYIHKNNAGEWLEDRNHRPENFDKAHGYSTCHFWSNFEIGDLSFWRSKMYRDYFNHLDRAGGFFYERWGDAPVHSVALGLFEDKSKIHWFRDIGYQHIPFFNCPNNPKCSGCVTGRFTDGAQWLNREDCRPLWFKYVGMD</sequence>
<dbReference type="GO" id="GO:0005794">
    <property type="term" value="C:Golgi apparatus"/>
    <property type="evidence" value="ECO:0007669"/>
    <property type="project" value="TreeGrafter"/>
</dbReference>
<dbReference type="PANTHER" id="PTHR31121">
    <property type="entry name" value="ALPHA-1,2 MANNOSYLTRANSFERASE KTR1"/>
    <property type="match status" value="1"/>
</dbReference>
<evidence type="ECO:0000256" key="1">
    <source>
        <dbReference type="ARBA" id="ARBA00007677"/>
    </source>
</evidence>